<dbReference type="GO" id="GO:0008817">
    <property type="term" value="F:corrinoid adenosyltransferase activity"/>
    <property type="evidence" value="ECO:0000318"/>
    <property type="project" value="GO_Central"/>
</dbReference>
<reference evidence="12 14" key="2">
    <citation type="journal article" date="2013" name="Nature">
        <title>Insights into bilaterian evolution from three spiralian genomes.</title>
        <authorList>
            <person name="Simakov O."/>
            <person name="Marletaz F."/>
            <person name="Cho S.J."/>
            <person name="Edsinger-Gonzales E."/>
            <person name="Havlak P."/>
            <person name="Hellsten U."/>
            <person name="Kuo D.H."/>
            <person name="Larsson T."/>
            <person name="Lv J."/>
            <person name="Arendt D."/>
            <person name="Savage R."/>
            <person name="Osoegawa K."/>
            <person name="de Jong P."/>
            <person name="Grimwood J."/>
            <person name="Chapman J.A."/>
            <person name="Shapiro H."/>
            <person name="Aerts A."/>
            <person name="Otillar R.P."/>
            <person name="Terry A.Y."/>
            <person name="Boore J.L."/>
            <person name="Grigoriev I.V."/>
            <person name="Lindberg D.R."/>
            <person name="Seaver E.C."/>
            <person name="Weisblat D.A."/>
            <person name="Putnam N.H."/>
            <person name="Rokhsar D.S."/>
        </authorList>
    </citation>
    <scope>NUCLEOTIDE SEQUENCE</scope>
</reference>
<keyword evidence="3 10" id="KW-0808">Transferase</keyword>
<dbReference type="NCBIfam" id="TIGR00636">
    <property type="entry name" value="PduO_Nterm"/>
    <property type="match status" value="1"/>
</dbReference>
<name>T1EEX2_HELRO</name>
<evidence type="ECO:0000256" key="9">
    <source>
        <dbReference type="ARBA" id="ARBA00075216"/>
    </source>
</evidence>
<dbReference type="eggNOG" id="ENOG502QS64">
    <property type="taxonomic scope" value="Eukaryota"/>
</dbReference>
<dbReference type="RefSeq" id="XP_009012868.1">
    <property type="nucleotide sequence ID" value="XM_009014620.1"/>
</dbReference>
<dbReference type="AlphaFoldDB" id="T1EEX2"/>
<gene>
    <name evidence="13" type="primary">20195124</name>
    <name evidence="12" type="ORF">HELRODRAFT_109895</name>
</gene>
<dbReference type="GO" id="GO:0005524">
    <property type="term" value="F:ATP binding"/>
    <property type="evidence" value="ECO:0007669"/>
    <property type="project" value="UniProtKB-UniRule"/>
</dbReference>
<dbReference type="InParanoid" id="T1EEX2"/>
<dbReference type="InterPro" id="IPR029499">
    <property type="entry name" value="PduO-typ"/>
</dbReference>
<dbReference type="GeneID" id="20195124"/>
<reference evidence="14" key="1">
    <citation type="submission" date="2012-12" db="EMBL/GenBank/DDBJ databases">
        <authorList>
            <person name="Hellsten U."/>
            <person name="Grimwood J."/>
            <person name="Chapman J.A."/>
            <person name="Shapiro H."/>
            <person name="Aerts A."/>
            <person name="Otillar R.P."/>
            <person name="Terry A.Y."/>
            <person name="Boore J.L."/>
            <person name="Simakov O."/>
            <person name="Marletaz F."/>
            <person name="Cho S.-J."/>
            <person name="Edsinger-Gonzales E."/>
            <person name="Havlak P."/>
            <person name="Kuo D.-H."/>
            <person name="Larsson T."/>
            <person name="Lv J."/>
            <person name="Arendt D."/>
            <person name="Savage R."/>
            <person name="Osoegawa K."/>
            <person name="de Jong P."/>
            <person name="Lindberg D.R."/>
            <person name="Seaver E.C."/>
            <person name="Weisblat D.A."/>
            <person name="Putnam N.H."/>
            <person name="Grigoriev I.V."/>
            <person name="Rokhsar D.S."/>
        </authorList>
    </citation>
    <scope>NUCLEOTIDE SEQUENCE</scope>
</reference>
<evidence type="ECO:0000259" key="11">
    <source>
        <dbReference type="Pfam" id="PF01923"/>
    </source>
</evidence>
<comment type="similarity">
    <text evidence="1 10">Belongs to the Cob(I)alamin adenosyltransferase family.</text>
</comment>
<dbReference type="PANTHER" id="PTHR12213">
    <property type="entry name" value="CORRINOID ADENOSYLTRANSFERASE"/>
    <property type="match status" value="1"/>
</dbReference>
<dbReference type="GO" id="GO:0009235">
    <property type="term" value="P:cobalamin metabolic process"/>
    <property type="evidence" value="ECO:0007669"/>
    <property type="project" value="UniProtKB-ARBA"/>
</dbReference>
<evidence type="ECO:0000256" key="6">
    <source>
        <dbReference type="ARBA" id="ARBA00051988"/>
    </source>
</evidence>
<dbReference type="HOGENOM" id="CLU_083486_1_0_1"/>
<evidence type="ECO:0000256" key="3">
    <source>
        <dbReference type="ARBA" id="ARBA00022679"/>
    </source>
</evidence>
<evidence type="ECO:0000256" key="1">
    <source>
        <dbReference type="ARBA" id="ARBA00007487"/>
    </source>
</evidence>
<dbReference type="InterPro" id="IPR036451">
    <property type="entry name" value="CblAdoTrfase-like_sf"/>
</dbReference>
<dbReference type="PANTHER" id="PTHR12213:SF0">
    <property type="entry name" value="CORRINOID ADENOSYLTRANSFERASE MMAB"/>
    <property type="match status" value="1"/>
</dbReference>
<feature type="domain" description="Cobalamin adenosyltransferase-like" evidence="11">
    <location>
        <begin position="24"/>
        <end position="193"/>
    </location>
</feature>
<proteinExistence type="inferred from homology"/>
<keyword evidence="5 10" id="KW-0067">ATP-binding</keyword>
<dbReference type="InterPro" id="IPR016030">
    <property type="entry name" value="CblAdoTrfase-like"/>
</dbReference>
<evidence type="ECO:0000256" key="8">
    <source>
        <dbReference type="ARBA" id="ARBA00071654"/>
    </source>
</evidence>
<dbReference type="EMBL" id="AMQM01003081">
    <property type="status" value="NOT_ANNOTATED_CDS"/>
    <property type="molecule type" value="Genomic_DNA"/>
</dbReference>
<comment type="catalytic activity">
    <reaction evidence="6">
        <text>cob(I)alamin-[corrinoid adenosyltransferase] + ATP = apo-[corrinoid adenosyltransferase] + adenosylcob(III)alamin + triphosphate</text>
        <dbReference type="Rhea" id="RHEA:56796"/>
        <dbReference type="Rhea" id="RHEA-COMP:14743"/>
        <dbReference type="Rhea" id="RHEA-COMP:14744"/>
        <dbReference type="ChEBI" id="CHEBI:18036"/>
        <dbReference type="ChEBI" id="CHEBI:18408"/>
        <dbReference type="ChEBI" id="CHEBI:30616"/>
        <dbReference type="ChEBI" id="CHEBI:60488"/>
        <dbReference type="ChEBI" id="CHEBI:83228"/>
    </reaction>
    <physiologicalReaction direction="left-to-right" evidence="6">
        <dbReference type="Rhea" id="RHEA:56797"/>
    </physiologicalReaction>
</comment>
<comment type="function">
    <text evidence="7">Converts cob(I)alamin to adenosylcobalamin (adenosylcob(III)alamin), a coenzyme for methylmalonyl-CoA mutase, therefore participates in the final step of the vitamin B12 conversion. Generates adenosylcobalamin (AdoCbl) and directly delivers the cofactor to MUT in a transfer that is stimulated by ATP-binding to MMAB and gated by MMAA.</text>
</comment>
<organism evidence="13 14">
    <name type="scientific">Helobdella robusta</name>
    <name type="common">Californian leech</name>
    <dbReference type="NCBI Taxonomy" id="6412"/>
    <lineage>
        <taxon>Eukaryota</taxon>
        <taxon>Metazoa</taxon>
        <taxon>Spiralia</taxon>
        <taxon>Lophotrochozoa</taxon>
        <taxon>Annelida</taxon>
        <taxon>Clitellata</taxon>
        <taxon>Hirudinea</taxon>
        <taxon>Rhynchobdellida</taxon>
        <taxon>Glossiphoniidae</taxon>
        <taxon>Helobdella</taxon>
    </lineage>
</organism>
<accession>T1EEX2</accession>
<evidence type="ECO:0000256" key="4">
    <source>
        <dbReference type="ARBA" id="ARBA00022741"/>
    </source>
</evidence>
<comment type="subunit">
    <text evidence="2">Homotrimer.</text>
</comment>
<dbReference type="OMA" id="HQACTVV"/>
<dbReference type="KEGG" id="hro:HELRODRAFT_109895"/>
<keyword evidence="14" id="KW-1185">Reference proteome</keyword>
<evidence type="ECO:0000256" key="7">
    <source>
        <dbReference type="ARBA" id="ARBA00056747"/>
    </source>
</evidence>
<dbReference type="FunFam" id="1.20.1200.10:FF:000001">
    <property type="entry name" value="Cob(I)yrinic acid a,c-diamide adenosyltransferase"/>
    <property type="match status" value="1"/>
</dbReference>
<dbReference type="OrthoDB" id="549173at2759"/>
<dbReference type="Proteomes" id="UP000015101">
    <property type="component" value="Unassembled WGS sequence"/>
</dbReference>
<dbReference type="EnsemblMetazoa" id="HelroT109895">
    <property type="protein sequence ID" value="HelroP109895"/>
    <property type="gene ID" value="HelroG109895"/>
</dbReference>
<dbReference type="SUPFAM" id="SSF89028">
    <property type="entry name" value="Cobalamin adenosyltransferase-like"/>
    <property type="match status" value="1"/>
</dbReference>
<protein>
    <recommendedName>
        <fullName evidence="8">Corrinoid adenosyltransferase MMAB</fullName>
    </recommendedName>
    <alternativeName>
        <fullName evidence="9">ATP:co(I)rrinoid adenosyltransferase MMAB</fullName>
    </alternativeName>
</protein>
<dbReference type="STRING" id="6412.T1EEX2"/>
<keyword evidence="4 10" id="KW-0547">Nucleotide-binding</keyword>
<reference evidence="13" key="3">
    <citation type="submission" date="2015-06" db="UniProtKB">
        <authorList>
            <consortium name="EnsemblMetazoa"/>
        </authorList>
    </citation>
    <scope>IDENTIFICATION</scope>
</reference>
<dbReference type="Gene3D" id="1.20.1200.10">
    <property type="entry name" value="Cobalamin adenosyltransferase-like"/>
    <property type="match status" value="1"/>
</dbReference>
<sequence length="225" mass="25291">MNTGCLMKNGYHKILRSFKRSMKIYTKTGDKGTSATYTGERRPKDDQIFNALGATDELSSHIGLAREHCSSRCADLTERLKIIQCILQDVGSSIATPKSSAKDRHLKKTEFKKEPVENLEKWIDEYMETVPPLKSFILPSGGLASCHLHIARSVCRRAEREIVPLVANGEMETEPAVFVNRLSDFLFAAARYCSYKDGVPEAIYKRTTGEIDHRLTRSSTSSKEN</sequence>
<dbReference type="Pfam" id="PF01923">
    <property type="entry name" value="Cob_adeno_trans"/>
    <property type="match status" value="1"/>
</dbReference>
<evidence type="ECO:0000256" key="2">
    <source>
        <dbReference type="ARBA" id="ARBA00011233"/>
    </source>
</evidence>
<dbReference type="CTD" id="20195124"/>
<evidence type="ECO:0000313" key="12">
    <source>
        <dbReference type="EMBL" id="ESO08846.1"/>
    </source>
</evidence>
<evidence type="ECO:0000313" key="14">
    <source>
        <dbReference type="Proteomes" id="UP000015101"/>
    </source>
</evidence>
<evidence type="ECO:0000256" key="10">
    <source>
        <dbReference type="RuleBase" id="RU366026"/>
    </source>
</evidence>
<dbReference type="EMBL" id="KB096023">
    <property type="protein sequence ID" value="ESO08846.1"/>
    <property type="molecule type" value="Genomic_DNA"/>
</dbReference>
<evidence type="ECO:0000256" key="5">
    <source>
        <dbReference type="ARBA" id="ARBA00022840"/>
    </source>
</evidence>
<evidence type="ECO:0000313" key="13">
    <source>
        <dbReference type="EnsemblMetazoa" id="HelroP109895"/>
    </source>
</evidence>